<dbReference type="SUPFAM" id="SSF46689">
    <property type="entry name" value="Homeodomain-like"/>
    <property type="match status" value="1"/>
</dbReference>
<sequence>MQILKDEIRNKILDVAENLFYQNGFRDTTTRSIANEVGISVSNLYLYYENKEAIFYGVTDRFYEYFVSGFEAFLDHHDKNITMDVCISHYIRKIISTDQKKFVIITDKSQGTKYEGFKQQIISILSNHMKTQLNNNLVQDELVIYILAKNFFEGIIEIAKNYKNEHWLESNINTLVKYHMKGMGELM</sequence>
<proteinExistence type="predicted"/>
<accession>A0A239LJU3</accession>
<dbReference type="PANTHER" id="PTHR30055">
    <property type="entry name" value="HTH-TYPE TRANSCRIPTIONAL REGULATOR RUTR"/>
    <property type="match status" value="1"/>
</dbReference>
<keyword evidence="2 4" id="KW-0238">DNA-binding</keyword>
<feature type="DNA-binding region" description="H-T-H motif" evidence="4">
    <location>
        <begin position="29"/>
        <end position="48"/>
    </location>
</feature>
<dbReference type="AlphaFoldDB" id="A0A239LJU3"/>
<dbReference type="InterPro" id="IPR050109">
    <property type="entry name" value="HTH-type_TetR-like_transc_reg"/>
</dbReference>
<dbReference type="Gene3D" id="1.10.357.10">
    <property type="entry name" value="Tetracycline Repressor, domain 2"/>
    <property type="match status" value="1"/>
</dbReference>
<dbReference type="PROSITE" id="PS50977">
    <property type="entry name" value="HTH_TETR_2"/>
    <property type="match status" value="1"/>
</dbReference>
<dbReference type="RefSeq" id="WP_089285680.1">
    <property type="nucleotide sequence ID" value="NZ_FZOJ01000084.1"/>
</dbReference>
<dbReference type="PRINTS" id="PR00455">
    <property type="entry name" value="HTHTETR"/>
</dbReference>
<reference evidence="6 7" key="1">
    <citation type="submission" date="2017-06" db="EMBL/GenBank/DDBJ databases">
        <authorList>
            <person name="Kim H.J."/>
            <person name="Triplett B.A."/>
        </authorList>
    </citation>
    <scope>NUCLEOTIDE SEQUENCE [LARGE SCALE GENOMIC DNA]</scope>
    <source>
        <strain evidence="6 7">SCA</strain>
    </source>
</reference>
<dbReference type="GO" id="GO:0000976">
    <property type="term" value="F:transcription cis-regulatory region binding"/>
    <property type="evidence" value="ECO:0007669"/>
    <property type="project" value="TreeGrafter"/>
</dbReference>
<keyword evidence="7" id="KW-1185">Reference proteome</keyword>
<evidence type="ECO:0000256" key="3">
    <source>
        <dbReference type="ARBA" id="ARBA00023163"/>
    </source>
</evidence>
<dbReference type="InterPro" id="IPR001647">
    <property type="entry name" value="HTH_TetR"/>
</dbReference>
<dbReference type="Pfam" id="PF00440">
    <property type="entry name" value="TetR_N"/>
    <property type="match status" value="1"/>
</dbReference>
<evidence type="ECO:0000313" key="6">
    <source>
        <dbReference type="EMBL" id="SNT30645.1"/>
    </source>
</evidence>
<evidence type="ECO:0000256" key="1">
    <source>
        <dbReference type="ARBA" id="ARBA00023015"/>
    </source>
</evidence>
<dbReference type="Proteomes" id="UP000198304">
    <property type="component" value="Unassembled WGS sequence"/>
</dbReference>
<feature type="domain" description="HTH tetR-type" evidence="5">
    <location>
        <begin position="6"/>
        <end position="66"/>
    </location>
</feature>
<dbReference type="EMBL" id="FZOJ01000084">
    <property type="protein sequence ID" value="SNT30645.1"/>
    <property type="molecule type" value="Genomic_DNA"/>
</dbReference>
<dbReference type="InterPro" id="IPR009057">
    <property type="entry name" value="Homeodomain-like_sf"/>
</dbReference>
<gene>
    <name evidence="6" type="ORF">SAMN05446037_10843</name>
</gene>
<name>A0A239LJU3_9FIRM</name>
<dbReference type="OrthoDB" id="494991at2"/>
<dbReference type="GO" id="GO:0003700">
    <property type="term" value="F:DNA-binding transcription factor activity"/>
    <property type="evidence" value="ECO:0007669"/>
    <property type="project" value="TreeGrafter"/>
</dbReference>
<keyword evidence="1" id="KW-0805">Transcription regulation</keyword>
<keyword evidence="3" id="KW-0804">Transcription</keyword>
<dbReference type="PANTHER" id="PTHR30055:SF234">
    <property type="entry name" value="HTH-TYPE TRANSCRIPTIONAL REGULATOR BETI"/>
    <property type="match status" value="1"/>
</dbReference>
<evidence type="ECO:0000256" key="4">
    <source>
        <dbReference type="PROSITE-ProRule" id="PRU00335"/>
    </source>
</evidence>
<evidence type="ECO:0000259" key="5">
    <source>
        <dbReference type="PROSITE" id="PS50977"/>
    </source>
</evidence>
<protein>
    <submittedName>
        <fullName evidence="6">Transcriptional regulator, TetR family</fullName>
    </submittedName>
</protein>
<evidence type="ECO:0000313" key="7">
    <source>
        <dbReference type="Proteomes" id="UP000198304"/>
    </source>
</evidence>
<organism evidence="6 7">
    <name type="scientific">Anaerovirgula multivorans</name>
    <dbReference type="NCBI Taxonomy" id="312168"/>
    <lineage>
        <taxon>Bacteria</taxon>
        <taxon>Bacillati</taxon>
        <taxon>Bacillota</taxon>
        <taxon>Clostridia</taxon>
        <taxon>Peptostreptococcales</taxon>
        <taxon>Natronincolaceae</taxon>
        <taxon>Anaerovirgula</taxon>
    </lineage>
</organism>
<evidence type="ECO:0000256" key="2">
    <source>
        <dbReference type="ARBA" id="ARBA00023125"/>
    </source>
</evidence>